<evidence type="ECO:0000256" key="2">
    <source>
        <dbReference type="ARBA" id="ARBA00009718"/>
    </source>
</evidence>
<dbReference type="InterPro" id="IPR007529">
    <property type="entry name" value="Znf_HIT"/>
</dbReference>
<evidence type="ECO:0000256" key="1">
    <source>
        <dbReference type="ARBA" id="ARBA00004496"/>
    </source>
</evidence>
<feature type="compositionally biased region" description="Polar residues" evidence="10">
    <location>
        <begin position="88"/>
        <end position="99"/>
    </location>
</feature>
<dbReference type="PROSITE" id="PS51195">
    <property type="entry name" value="Q_MOTIF"/>
    <property type="match status" value="1"/>
</dbReference>
<comment type="subcellular location">
    <subcellularLocation>
        <location evidence="1">Cytoplasm</location>
    </subcellularLocation>
</comment>
<feature type="region of interest" description="Disordered" evidence="10">
    <location>
        <begin position="253"/>
        <end position="362"/>
    </location>
</feature>
<feature type="short sequence motif" description="Q motif" evidence="9">
    <location>
        <begin position="580"/>
        <end position="608"/>
    </location>
</feature>
<keyword evidence="6" id="KW-0378">Hydrolase</keyword>
<accession>A0AAD1SWF4</accession>
<feature type="compositionally biased region" description="Low complexity" evidence="10">
    <location>
        <begin position="151"/>
        <end position="172"/>
    </location>
</feature>
<organism evidence="14 15">
    <name type="scientific">Pelobates cultripes</name>
    <name type="common">Western spadefoot toad</name>
    <dbReference type="NCBI Taxonomy" id="61616"/>
    <lineage>
        <taxon>Eukaryota</taxon>
        <taxon>Metazoa</taxon>
        <taxon>Chordata</taxon>
        <taxon>Craniata</taxon>
        <taxon>Vertebrata</taxon>
        <taxon>Euteleostomi</taxon>
        <taxon>Amphibia</taxon>
        <taxon>Batrachia</taxon>
        <taxon>Anura</taxon>
        <taxon>Pelobatoidea</taxon>
        <taxon>Pelobatidae</taxon>
        <taxon>Pelobates</taxon>
    </lineage>
</organism>
<feature type="region of interest" description="Disordered" evidence="10">
    <location>
        <begin position="1"/>
        <end position="101"/>
    </location>
</feature>
<dbReference type="Gene3D" id="3.40.50.300">
    <property type="entry name" value="P-loop containing nucleotide triphosphate hydrolases"/>
    <property type="match status" value="2"/>
</dbReference>
<feature type="compositionally biased region" description="Basic and acidic residues" evidence="10">
    <location>
        <begin position="419"/>
        <end position="428"/>
    </location>
</feature>
<dbReference type="PROSITE" id="PS51192">
    <property type="entry name" value="HELICASE_ATP_BIND_1"/>
    <property type="match status" value="1"/>
</dbReference>
<evidence type="ECO:0000256" key="7">
    <source>
        <dbReference type="ARBA" id="ARBA00022806"/>
    </source>
</evidence>
<dbReference type="GO" id="GO:0005737">
    <property type="term" value="C:cytoplasm"/>
    <property type="evidence" value="ECO:0007669"/>
    <property type="project" value="UniProtKB-SubCell"/>
</dbReference>
<feature type="compositionally biased region" description="Low complexity" evidence="10">
    <location>
        <begin position="34"/>
        <end position="87"/>
    </location>
</feature>
<dbReference type="SUPFAM" id="SSF52540">
    <property type="entry name" value="P-loop containing nucleoside triphosphate hydrolases"/>
    <property type="match status" value="1"/>
</dbReference>
<evidence type="ECO:0000256" key="9">
    <source>
        <dbReference type="PROSITE-ProRule" id="PRU00552"/>
    </source>
</evidence>
<keyword evidence="7 14" id="KW-0347">Helicase</keyword>
<evidence type="ECO:0000259" key="11">
    <source>
        <dbReference type="PROSITE" id="PS51192"/>
    </source>
</evidence>
<evidence type="ECO:0000256" key="4">
    <source>
        <dbReference type="ARBA" id="ARBA00022490"/>
    </source>
</evidence>
<dbReference type="SMART" id="SM00490">
    <property type="entry name" value="HELICc"/>
    <property type="match status" value="1"/>
</dbReference>
<feature type="compositionally biased region" description="Polar residues" evidence="10">
    <location>
        <begin position="309"/>
        <end position="320"/>
    </location>
</feature>
<evidence type="ECO:0000313" key="15">
    <source>
        <dbReference type="Proteomes" id="UP001295444"/>
    </source>
</evidence>
<dbReference type="SMART" id="SM00487">
    <property type="entry name" value="DEXDc"/>
    <property type="match status" value="1"/>
</dbReference>
<feature type="region of interest" description="Disordered" evidence="10">
    <location>
        <begin position="134"/>
        <end position="203"/>
    </location>
</feature>
<sequence>MFVPRAVKRRQETERPGMKKKIATDLPRIHHGTDSNSPIIVSSPDISSYSNAASSSSSSNASPTDPVSVSLNPPVSSVSHTDHVSVSLNPPVSSASHTDPVSVSLNLPVSSASHTDPVSVSLNLPVSSVSHTDHVSVSLNPPVSSASDTDPVSVSLNPPVSSVSHTDHVSVSLNPPVSSASHTDHVSVSLNPPVSSASHTDPVSVSLNLPVSSASHTDPVSVSLNLPVSSASHTDPVSVSLNLPVSSVSHTDHVSVSLNPPVSSASDTDPVSVSLNPPVSSVSHTDHVSVSLNPPVSSVSHTDHVSVSLNPPVSSASHTDPVSVSLNLPVSSASHTDPMSSTDPVSTDHVSSTGSVYTSMSSPDSVPTFLPLTCPLPISVSLLTPVSSSHPLLPCSDSVLPSAPIPPPLSPSPSAPPSHSEDAQDEPIKSFSKSQRWPLSGEPVCVVCGRYGEYICDQTDHDVCSLECKAKDFLQAAHCGNIHNPATTNGTVNPLPTSPITAGTSNSLVNTTTNSYTELTTQSILPIDTEPSGLLENLHNTSYTYTEHDFIAQLSLQQIDQLRQQLGLFVQGNEVCRPIIEFEHCNFPLMLSLNLKKSGYEVPTPVQMQMIPVGLMERDILASADTGSGKTAAFLLPAIIQCLKQKDSPAALILTPTRELAVQIEEQVKELVAGIPNMRTALLVGGMPLPPQLHRLKQGVQIIIATPGRLLEIIKQDSVNVADLKILIVDEANSMLKMGFQQQVLDILEHTPYDRQTLLVSATIPTGIETFAKQLLKEPVQITVGAKNQPCSNVRQIVLWVEEPSKKKKLFEILNDSKLFQPPVLVFVGCRMGADLLSDAVHKITGLESVAIHSEKSQIERTKILKGLLHGEYDVVVSTGVLGRGLDLINVKLVVNFDMPSNMDEYVHQIGRAGRLGHRGTALTFINKNNRNLFWDLVKRVQPTGSLLPPQLLHSPYLDEQKRVEQRKLQNKDKIVTRDQILNLIRKHDRRKSHK</sequence>
<evidence type="ECO:0000256" key="8">
    <source>
        <dbReference type="ARBA" id="ARBA00022840"/>
    </source>
</evidence>
<keyword evidence="15" id="KW-1185">Reference proteome</keyword>
<dbReference type="Pfam" id="PF00271">
    <property type="entry name" value="Helicase_C"/>
    <property type="match status" value="1"/>
</dbReference>
<evidence type="ECO:0000259" key="13">
    <source>
        <dbReference type="PROSITE" id="PS51195"/>
    </source>
</evidence>
<dbReference type="GO" id="GO:0016787">
    <property type="term" value="F:hydrolase activity"/>
    <property type="evidence" value="ECO:0007669"/>
    <property type="project" value="UniProtKB-KW"/>
</dbReference>
<proteinExistence type="inferred from homology"/>
<evidence type="ECO:0000256" key="3">
    <source>
        <dbReference type="ARBA" id="ARBA00012552"/>
    </source>
</evidence>
<dbReference type="PROSITE" id="PS51194">
    <property type="entry name" value="HELICASE_CTER"/>
    <property type="match status" value="1"/>
</dbReference>
<feature type="compositionally biased region" description="Low complexity" evidence="10">
    <location>
        <begin position="350"/>
        <end position="362"/>
    </location>
</feature>
<dbReference type="InterPro" id="IPR027417">
    <property type="entry name" value="P-loop_NTPase"/>
</dbReference>
<dbReference type="CDD" id="cd18787">
    <property type="entry name" value="SF2_C_DEAD"/>
    <property type="match status" value="1"/>
</dbReference>
<dbReference type="Pfam" id="PF00270">
    <property type="entry name" value="DEAD"/>
    <property type="match status" value="1"/>
</dbReference>
<feature type="compositionally biased region" description="Polar residues" evidence="10">
    <location>
        <begin position="335"/>
        <end position="349"/>
    </location>
</feature>
<keyword evidence="8" id="KW-0067">ATP-binding</keyword>
<dbReference type="PANTHER" id="PTHR47958">
    <property type="entry name" value="ATP-DEPENDENT RNA HELICASE DBP3"/>
    <property type="match status" value="1"/>
</dbReference>
<dbReference type="Proteomes" id="UP001295444">
    <property type="component" value="Chromosome 08"/>
</dbReference>
<dbReference type="EMBL" id="OW240919">
    <property type="protein sequence ID" value="CAH2311711.1"/>
    <property type="molecule type" value="Genomic_DNA"/>
</dbReference>
<feature type="domain" description="DEAD-box RNA helicase Q" evidence="13">
    <location>
        <begin position="580"/>
        <end position="608"/>
    </location>
</feature>
<dbReference type="InterPro" id="IPR014014">
    <property type="entry name" value="RNA_helicase_DEAD_Q_motif"/>
</dbReference>
<dbReference type="CDD" id="cd23022">
    <property type="entry name" value="zf-HIT_DDX59"/>
    <property type="match status" value="1"/>
</dbReference>
<feature type="compositionally biased region" description="Polar residues" evidence="10">
    <location>
        <begin position="258"/>
        <end position="269"/>
    </location>
</feature>
<feature type="domain" description="Helicase ATP-binding" evidence="11">
    <location>
        <begin position="611"/>
        <end position="782"/>
    </location>
</feature>
<dbReference type="InterPro" id="IPR011545">
    <property type="entry name" value="DEAD/DEAH_box_helicase_dom"/>
</dbReference>
<name>A0AAD1SWF4_PELCU</name>
<feature type="compositionally biased region" description="Polar residues" evidence="10">
    <location>
        <begin position="139"/>
        <end position="150"/>
    </location>
</feature>
<feature type="compositionally biased region" description="Low complexity" evidence="10">
    <location>
        <begin position="321"/>
        <end position="334"/>
    </location>
</feature>
<dbReference type="GO" id="GO:0003724">
    <property type="term" value="F:RNA helicase activity"/>
    <property type="evidence" value="ECO:0007669"/>
    <property type="project" value="UniProtKB-EC"/>
</dbReference>
<dbReference type="CDD" id="cd17962">
    <property type="entry name" value="DEADc_DDX59"/>
    <property type="match status" value="1"/>
</dbReference>
<gene>
    <name evidence="14" type="ORF">PECUL_23A029620</name>
</gene>
<reference evidence="14" key="1">
    <citation type="submission" date="2022-03" db="EMBL/GenBank/DDBJ databases">
        <authorList>
            <person name="Alioto T."/>
            <person name="Alioto T."/>
            <person name="Gomez Garrido J."/>
        </authorList>
    </citation>
    <scope>NUCLEOTIDE SEQUENCE</scope>
</reference>
<evidence type="ECO:0000256" key="10">
    <source>
        <dbReference type="SAM" id="MobiDB-lite"/>
    </source>
</evidence>
<dbReference type="AlphaFoldDB" id="A0AAD1SWF4"/>
<protein>
    <recommendedName>
        <fullName evidence="3">RNA helicase</fullName>
        <ecNumber evidence="3">3.6.4.13</ecNumber>
    </recommendedName>
</protein>
<evidence type="ECO:0000256" key="5">
    <source>
        <dbReference type="ARBA" id="ARBA00022741"/>
    </source>
</evidence>
<evidence type="ECO:0000313" key="14">
    <source>
        <dbReference type="EMBL" id="CAH2311711.1"/>
    </source>
</evidence>
<keyword evidence="4" id="KW-0963">Cytoplasm</keyword>
<feature type="compositionally biased region" description="Pro residues" evidence="10">
    <location>
        <begin position="403"/>
        <end position="416"/>
    </location>
</feature>
<evidence type="ECO:0000259" key="12">
    <source>
        <dbReference type="PROSITE" id="PS51194"/>
    </source>
</evidence>
<feature type="compositionally biased region" description="Low complexity" evidence="10">
    <location>
        <begin position="270"/>
        <end position="308"/>
    </location>
</feature>
<dbReference type="Gene3D" id="3.30.60.220">
    <property type="match status" value="1"/>
</dbReference>
<dbReference type="Pfam" id="PF04438">
    <property type="entry name" value="zf-HIT"/>
    <property type="match status" value="1"/>
</dbReference>
<keyword evidence="5" id="KW-0547">Nucleotide-binding</keyword>
<evidence type="ECO:0000256" key="6">
    <source>
        <dbReference type="ARBA" id="ARBA00022801"/>
    </source>
</evidence>
<feature type="region of interest" description="Disordered" evidence="10">
    <location>
        <begin position="403"/>
        <end position="436"/>
    </location>
</feature>
<feature type="compositionally biased region" description="Polar residues" evidence="10">
    <location>
        <begin position="173"/>
        <end position="201"/>
    </location>
</feature>
<dbReference type="InterPro" id="IPR014001">
    <property type="entry name" value="Helicase_ATP-bd"/>
</dbReference>
<dbReference type="GO" id="GO:0005524">
    <property type="term" value="F:ATP binding"/>
    <property type="evidence" value="ECO:0007669"/>
    <property type="project" value="UniProtKB-KW"/>
</dbReference>
<dbReference type="EC" id="3.6.4.13" evidence="3"/>
<dbReference type="GO" id="GO:0003676">
    <property type="term" value="F:nucleic acid binding"/>
    <property type="evidence" value="ECO:0007669"/>
    <property type="project" value="InterPro"/>
</dbReference>
<feature type="domain" description="Helicase C-terminal" evidence="12">
    <location>
        <begin position="793"/>
        <end position="970"/>
    </location>
</feature>
<dbReference type="InterPro" id="IPR001650">
    <property type="entry name" value="Helicase_C-like"/>
</dbReference>
<comment type="similarity">
    <text evidence="2">Belongs to the DEAD box helicase family. DDX59 subfamily.</text>
</comment>